<dbReference type="EMBL" id="LXPE01000005">
    <property type="protein sequence ID" value="OBA28136.1"/>
    <property type="molecule type" value="Genomic_DNA"/>
</dbReference>
<evidence type="ECO:0000313" key="3">
    <source>
        <dbReference type="Proteomes" id="UP000092321"/>
    </source>
</evidence>
<feature type="coiled-coil region" evidence="1">
    <location>
        <begin position="66"/>
        <end position="107"/>
    </location>
</feature>
<comment type="caution">
    <text evidence="2">The sequence shown here is derived from an EMBL/GenBank/DDBJ whole genome shotgun (WGS) entry which is preliminary data.</text>
</comment>
<organism evidence="2 3">
    <name type="scientific">Hanseniaspora valbyensis NRRL Y-1626</name>
    <dbReference type="NCBI Taxonomy" id="766949"/>
    <lineage>
        <taxon>Eukaryota</taxon>
        <taxon>Fungi</taxon>
        <taxon>Dikarya</taxon>
        <taxon>Ascomycota</taxon>
        <taxon>Saccharomycotina</taxon>
        <taxon>Saccharomycetes</taxon>
        <taxon>Saccharomycodales</taxon>
        <taxon>Saccharomycodaceae</taxon>
        <taxon>Hanseniaspora</taxon>
    </lineage>
</organism>
<dbReference type="AlphaFoldDB" id="A0A1B7THC5"/>
<proteinExistence type="predicted"/>
<feature type="coiled-coil region" evidence="1">
    <location>
        <begin position="132"/>
        <end position="173"/>
    </location>
</feature>
<evidence type="ECO:0000313" key="2">
    <source>
        <dbReference type="EMBL" id="OBA28136.1"/>
    </source>
</evidence>
<feature type="coiled-coil region" evidence="1">
    <location>
        <begin position="203"/>
        <end position="240"/>
    </location>
</feature>
<sequence length="309" mass="36074">MEVKVEENDENIEFHDALEDVVVDMKNVKAESESCTDFEETVTKREMKVLPKLDNDSSEIEKESTIDDITKDIITSEEKIAELEKKVEKHNSLISELTAKNKILSEENYNEKKRRERSKLFSDLKFSHIDDSEVTKEEVHKLHEEIDDLKIKYEKAIQEKNNTEQLLKKQTDSFEADQTILRYDLNISQSIYQNVQRESNEMKQIYEKKLDSLKLKNESLVIENEELKLEISKLKEAQNNPKQEEDLSNNILQTSNIISYSFVNSPLQPCITPKTTPDMPVLPVKSYKTASEFIKDKMPVLYNILQNCF</sequence>
<dbReference type="Proteomes" id="UP000092321">
    <property type="component" value="Unassembled WGS sequence"/>
</dbReference>
<protein>
    <submittedName>
        <fullName evidence="2">Uncharacterized protein</fullName>
    </submittedName>
</protein>
<keyword evidence="3" id="KW-1185">Reference proteome</keyword>
<accession>A0A1B7THC5</accession>
<gene>
    <name evidence="2" type="ORF">HANVADRAFT_1217</name>
</gene>
<name>A0A1B7THC5_9ASCO</name>
<keyword evidence="1" id="KW-0175">Coiled coil</keyword>
<reference evidence="3" key="1">
    <citation type="journal article" date="2016" name="Proc. Natl. Acad. Sci. U.S.A.">
        <title>Comparative genomics of biotechnologically important yeasts.</title>
        <authorList>
            <person name="Riley R."/>
            <person name="Haridas S."/>
            <person name="Wolfe K.H."/>
            <person name="Lopes M.R."/>
            <person name="Hittinger C.T."/>
            <person name="Goeker M."/>
            <person name="Salamov A.A."/>
            <person name="Wisecaver J.H."/>
            <person name="Long T.M."/>
            <person name="Calvey C.H."/>
            <person name="Aerts A.L."/>
            <person name="Barry K.W."/>
            <person name="Choi C."/>
            <person name="Clum A."/>
            <person name="Coughlan A.Y."/>
            <person name="Deshpande S."/>
            <person name="Douglass A.P."/>
            <person name="Hanson S.J."/>
            <person name="Klenk H.-P."/>
            <person name="LaButti K.M."/>
            <person name="Lapidus A."/>
            <person name="Lindquist E.A."/>
            <person name="Lipzen A.M."/>
            <person name="Meier-Kolthoff J.P."/>
            <person name="Ohm R.A."/>
            <person name="Otillar R.P."/>
            <person name="Pangilinan J.L."/>
            <person name="Peng Y."/>
            <person name="Rokas A."/>
            <person name="Rosa C.A."/>
            <person name="Scheuner C."/>
            <person name="Sibirny A.A."/>
            <person name="Slot J.C."/>
            <person name="Stielow J.B."/>
            <person name="Sun H."/>
            <person name="Kurtzman C.P."/>
            <person name="Blackwell M."/>
            <person name="Grigoriev I.V."/>
            <person name="Jeffries T.W."/>
        </authorList>
    </citation>
    <scope>NUCLEOTIDE SEQUENCE [LARGE SCALE GENOMIC DNA]</scope>
    <source>
        <strain evidence="3">NRRL Y-1626</strain>
    </source>
</reference>
<evidence type="ECO:0000256" key="1">
    <source>
        <dbReference type="SAM" id="Coils"/>
    </source>
</evidence>